<dbReference type="AlphaFoldDB" id="A0A4R2TLB1"/>
<evidence type="ECO:0000259" key="7">
    <source>
        <dbReference type="PROSITE" id="PS50112"/>
    </source>
</evidence>
<keyword evidence="11" id="KW-1185">Reference proteome</keyword>
<dbReference type="SUPFAM" id="SSF54631">
    <property type="entry name" value="CBS-domain pair"/>
    <property type="match status" value="1"/>
</dbReference>
<dbReference type="PANTHER" id="PTHR32071">
    <property type="entry name" value="TRANSCRIPTIONAL REGULATORY PROTEIN"/>
    <property type="match status" value="1"/>
</dbReference>
<protein>
    <recommendedName>
        <fullName evidence="4">HTH-type transcriptional regulatory protein TyrR</fullName>
    </recommendedName>
</protein>
<dbReference type="InterPro" id="IPR000014">
    <property type="entry name" value="PAS"/>
</dbReference>
<dbReference type="Pfam" id="PF00571">
    <property type="entry name" value="CBS"/>
    <property type="match status" value="1"/>
</dbReference>
<feature type="domain" description="PAC" evidence="8">
    <location>
        <begin position="307"/>
        <end position="362"/>
    </location>
</feature>
<dbReference type="Gene3D" id="1.10.10.60">
    <property type="entry name" value="Homeodomain-like"/>
    <property type="match status" value="1"/>
</dbReference>
<dbReference type="PROSITE" id="PS50112">
    <property type="entry name" value="PAS"/>
    <property type="match status" value="2"/>
</dbReference>
<dbReference type="PROSITE" id="PS00676">
    <property type="entry name" value="SIGMA54_INTERACT_2"/>
    <property type="match status" value="1"/>
</dbReference>
<dbReference type="SUPFAM" id="SSF46689">
    <property type="entry name" value="Homeodomain-like"/>
    <property type="match status" value="1"/>
</dbReference>
<dbReference type="NCBIfam" id="TIGR00229">
    <property type="entry name" value="sensory_box"/>
    <property type="match status" value="1"/>
</dbReference>
<sequence>MVLTFLDCFFLKSNQRIKDGIKLFMKTKSNTLPIVSEEGQYLGLIVLKDLVKHLLKEENILMKDLIIWHEPILAEANPLNVEFDEMDTIDIVPVIKTENMEFEGFYIKEEIVTLKYEKHRELVHELNQVINSSYNGILAINSEGNIIVYNTAAERIMGKPKDKVFGKHISYVDPDKALLDTLKTQEVSVNVKRVINGYDILSNRSPLIYEGRCIGAVGVFVDRSDIEKVSYELESYKKLSKELNDILEASYDGLYICDKEGRVIRVNSSWEKICGLSREYTIGKTAQELIKDGWYDNSAALLTLKNKEVSTTMLEITSGPKKGQIIMATGTPIFDKNGELDLVVVNVRDITYLEHLKTQLVETMELSKRYATELEEIRLQAKKMEDIVVRSPEMQRIMELAIRVSKVDSTVIITGESGVGKDVIAKKIHYLSKRKDKSYIKINCGAIPEHLLESELFGYEGGAFTGAKKEGKLGMFELASGGTLFLDEVGDLPLCLQVKLLRAIQEKEIVRVGGVKTIKVDVRLISATNKNLELMIREGTFREDLFYRLNVVNIQIPPLRERKEDMEYLLGFMLNKHNQNYGLNKKLAAPVVERLLSYNWPGNIREMENMIERLVVLTDEEQIQIRHLPVFLQEELSASKLVTLNSIIPLKDAIEEVEQQLIRKALDKYVTTRKVAKMLGVNQSTVVRKIKQYSIEKHDAS</sequence>
<dbReference type="InterPro" id="IPR025943">
    <property type="entry name" value="Sigma_54_int_dom_ATP-bd_2"/>
</dbReference>
<keyword evidence="5" id="KW-0129">CBS domain</keyword>
<dbReference type="PROSITE" id="PS50045">
    <property type="entry name" value="SIGMA54_INTERACT_4"/>
    <property type="match status" value="1"/>
</dbReference>
<feature type="domain" description="CBS" evidence="9">
    <location>
        <begin position="3"/>
        <end position="60"/>
    </location>
</feature>
<dbReference type="Pfam" id="PF18024">
    <property type="entry name" value="HTH_50"/>
    <property type="match status" value="1"/>
</dbReference>
<dbReference type="InterPro" id="IPR000644">
    <property type="entry name" value="CBS_dom"/>
</dbReference>
<dbReference type="InterPro" id="IPR035965">
    <property type="entry name" value="PAS-like_dom_sf"/>
</dbReference>
<feature type="domain" description="Sigma-54 factor interaction" evidence="6">
    <location>
        <begin position="387"/>
        <end position="616"/>
    </location>
</feature>
<dbReference type="NCBIfam" id="TIGR04381">
    <property type="entry name" value="HTH_TypR"/>
    <property type="match status" value="1"/>
</dbReference>
<accession>A0A4R2TLB1</accession>
<evidence type="ECO:0000259" key="6">
    <source>
        <dbReference type="PROSITE" id="PS50045"/>
    </source>
</evidence>
<dbReference type="CDD" id="cd00130">
    <property type="entry name" value="PAS"/>
    <property type="match status" value="2"/>
</dbReference>
<evidence type="ECO:0000259" key="8">
    <source>
        <dbReference type="PROSITE" id="PS50113"/>
    </source>
</evidence>
<dbReference type="Gene3D" id="3.30.450.20">
    <property type="entry name" value="PAS domain"/>
    <property type="match status" value="2"/>
</dbReference>
<dbReference type="InterPro" id="IPR046342">
    <property type="entry name" value="CBS_dom_sf"/>
</dbReference>
<dbReference type="EMBL" id="SLYC01000020">
    <property type="protein sequence ID" value="TCQ01985.1"/>
    <property type="molecule type" value="Genomic_DNA"/>
</dbReference>
<dbReference type="PROSITE" id="PS00675">
    <property type="entry name" value="SIGMA54_INTERACT_1"/>
    <property type="match status" value="1"/>
</dbReference>
<dbReference type="Pfam" id="PF00158">
    <property type="entry name" value="Sigma54_activat"/>
    <property type="match status" value="1"/>
</dbReference>
<dbReference type="Pfam" id="PF00989">
    <property type="entry name" value="PAS"/>
    <property type="match status" value="1"/>
</dbReference>
<dbReference type="Gene3D" id="3.40.50.300">
    <property type="entry name" value="P-loop containing nucleotide triphosphate hydrolases"/>
    <property type="match status" value="1"/>
</dbReference>
<feature type="domain" description="PAS" evidence="7">
    <location>
        <begin position="122"/>
        <end position="175"/>
    </location>
</feature>
<evidence type="ECO:0000256" key="1">
    <source>
        <dbReference type="ARBA" id="ARBA00022741"/>
    </source>
</evidence>
<reference evidence="10 11" key="1">
    <citation type="submission" date="2019-03" db="EMBL/GenBank/DDBJ databases">
        <title>Genomic Encyclopedia of Type Strains, Phase IV (KMG-IV): sequencing the most valuable type-strain genomes for metagenomic binning, comparative biology and taxonomic classification.</title>
        <authorList>
            <person name="Goeker M."/>
        </authorList>
    </citation>
    <scope>NUCLEOTIDE SEQUENCE [LARGE SCALE GENOMIC DNA]</scope>
    <source>
        <strain evidence="10 11">DSM 100013</strain>
    </source>
</reference>
<evidence type="ECO:0000256" key="2">
    <source>
        <dbReference type="ARBA" id="ARBA00022797"/>
    </source>
</evidence>
<dbReference type="InterPro" id="IPR013656">
    <property type="entry name" value="PAS_4"/>
</dbReference>
<evidence type="ECO:0000256" key="3">
    <source>
        <dbReference type="ARBA" id="ARBA00022840"/>
    </source>
</evidence>
<dbReference type="InterPro" id="IPR030828">
    <property type="entry name" value="HTH_TyrR"/>
</dbReference>
<dbReference type="SUPFAM" id="SSF55785">
    <property type="entry name" value="PYP-like sensor domain (PAS domain)"/>
    <property type="match status" value="2"/>
</dbReference>
<evidence type="ECO:0000313" key="10">
    <source>
        <dbReference type="EMBL" id="TCQ01985.1"/>
    </source>
</evidence>
<dbReference type="GO" id="GO:0005524">
    <property type="term" value="F:ATP binding"/>
    <property type="evidence" value="ECO:0007669"/>
    <property type="project" value="UniProtKB-KW"/>
</dbReference>
<evidence type="ECO:0000256" key="4">
    <source>
        <dbReference type="ARBA" id="ARBA00029500"/>
    </source>
</evidence>
<comment type="caution">
    <text evidence="10">The sequence shown here is derived from an EMBL/GenBank/DDBJ whole genome shotgun (WGS) entry which is preliminary data.</text>
</comment>
<dbReference type="OrthoDB" id="9803970at2"/>
<proteinExistence type="predicted"/>
<dbReference type="InterPro" id="IPR058031">
    <property type="entry name" value="AAA_lid_NorR"/>
</dbReference>
<dbReference type="InterPro" id="IPR000700">
    <property type="entry name" value="PAS-assoc_C"/>
</dbReference>
<dbReference type="Gene3D" id="3.10.580.10">
    <property type="entry name" value="CBS-domain"/>
    <property type="match status" value="1"/>
</dbReference>
<dbReference type="SUPFAM" id="SSF52540">
    <property type="entry name" value="P-loop containing nucleoside triphosphate hydrolases"/>
    <property type="match status" value="1"/>
</dbReference>
<dbReference type="Gene3D" id="1.10.8.60">
    <property type="match status" value="1"/>
</dbReference>
<evidence type="ECO:0000313" key="11">
    <source>
        <dbReference type="Proteomes" id="UP000295504"/>
    </source>
</evidence>
<dbReference type="GO" id="GO:0006355">
    <property type="term" value="P:regulation of DNA-templated transcription"/>
    <property type="evidence" value="ECO:0007669"/>
    <property type="project" value="InterPro"/>
</dbReference>
<keyword evidence="1" id="KW-0547">Nucleotide-binding</keyword>
<keyword evidence="2" id="KW-0058">Aromatic hydrocarbons catabolism</keyword>
<feature type="domain" description="PAS" evidence="7">
    <location>
        <begin position="239"/>
        <end position="285"/>
    </location>
</feature>
<name>A0A4R2TLB1_9FIRM</name>
<dbReference type="PANTHER" id="PTHR32071:SF57">
    <property type="entry name" value="C4-DICARBOXYLATE TRANSPORT TRANSCRIPTIONAL REGULATORY PROTEIN DCTD"/>
    <property type="match status" value="1"/>
</dbReference>
<dbReference type="InterPro" id="IPR025662">
    <property type="entry name" value="Sigma_54_int_dom_ATP-bd_1"/>
</dbReference>
<dbReference type="RefSeq" id="WP_132848663.1">
    <property type="nucleotide sequence ID" value="NZ_CP058648.1"/>
</dbReference>
<dbReference type="Proteomes" id="UP000295504">
    <property type="component" value="Unassembled WGS sequence"/>
</dbReference>
<dbReference type="SMART" id="SM00382">
    <property type="entry name" value="AAA"/>
    <property type="match status" value="1"/>
</dbReference>
<dbReference type="SMART" id="SM00091">
    <property type="entry name" value="PAS"/>
    <property type="match status" value="2"/>
</dbReference>
<dbReference type="FunFam" id="3.40.50.300:FF:000006">
    <property type="entry name" value="DNA-binding transcriptional regulator NtrC"/>
    <property type="match status" value="1"/>
</dbReference>
<dbReference type="Pfam" id="PF25601">
    <property type="entry name" value="AAA_lid_14"/>
    <property type="match status" value="1"/>
</dbReference>
<dbReference type="InterPro" id="IPR009057">
    <property type="entry name" value="Homeodomain-like_sf"/>
</dbReference>
<dbReference type="PROSITE" id="PS51371">
    <property type="entry name" value="CBS"/>
    <property type="match status" value="1"/>
</dbReference>
<organism evidence="10 11">
    <name type="scientific">Serpentinicella alkaliphila</name>
    <dbReference type="NCBI Taxonomy" id="1734049"/>
    <lineage>
        <taxon>Bacteria</taxon>
        <taxon>Bacillati</taxon>
        <taxon>Bacillota</taxon>
        <taxon>Clostridia</taxon>
        <taxon>Peptostreptococcales</taxon>
        <taxon>Natronincolaceae</taxon>
        <taxon>Serpentinicella</taxon>
    </lineage>
</organism>
<dbReference type="InterPro" id="IPR003593">
    <property type="entry name" value="AAA+_ATPase"/>
</dbReference>
<evidence type="ECO:0000259" key="9">
    <source>
        <dbReference type="PROSITE" id="PS51371"/>
    </source>
</evidence>
<evidence type="ECO:0000256" key="5">
    <source>
        <dbReference type="PROSITE-ProRule" id="PRU00703"/>
    </source>
</evidence>
<dbReference type="InterPro" id="IPR013767">
    <property type="entry name" value="PAS_fold"/>
</dbReference>
<dbReference type="PROSITE" id="PS50113">
    <property type="entry name" value="PAC"/>
    <property type="match status" value="1"/>
</dbReference>
<gene>
    <name evidence="10" type="ORF">EDD79_102041</name>
</gene>
<dbReference type="GO" id="GO:0003677">
    <property type="term" value="F:DNA binding"/>
    <property type="evidence" value="ECO:0007669"/>
    <property type="project" value="UniProtKB-KW"/>
</dbReference>
<dbReference type="InterPro" id="IPR002078">
    <property type="entry name" value="Sigma_54_int"/>
</dbReference>
<dbReference type="CDD" id="cd00009">
    <property type="entry name" value="AAA"/>
    <property type="match status" value="1"/>
</dbReference>
<dbReference type="Pfam" id="PF08448">
    <property type="entry name" value="PAS_4"/>
    <property type="match status" value="1"/>
</dbReference>
<dbReference type="InterPro" id="IPR027417">
    <property type="entry name" value="P-loop_NTPase"/>
</dbReference>
<keyword evidence="3" id="KW-0067">ATP-binding</keyword>